<dbReference type="AlphaFoldDB" id="A0A556QKY4"/>
<dbReference type="PANTHER" id="PTHR30146">
    <property type="entry name" value="LACI-RELATED TRANSCRIPTIONAL REPRESSOR"/>
    <property type="match status" value="1"/>
</dbReference>
<dbReference type="EMBL" id="VMBG01000002">
    <property type="protein sequence ID" value="TSJ77310.1"/>
    <property type="molecule type" value="Genomic_DNA"/>
</dbReference>
<reference evidence="6 7" key="1">
    <citation type="submission" date="2019-07" db="EMBL/GenBank/DDBJ databases">
        <title>Description of 53C-WASEF.</title>
        <authorList>
            <person name="Pitt A."/>
            <person name="Hahn M.W."/>
        </authorList>
    </citation>
    <scope>NUCLEOTIDE SEQUENCE [LARGE SCALE GENOMIC DNA]</scope>
    <source>
        <strain evidence="6 7">53C-WASEF</strain>
    </source>
</reference>
<dbReference type="SUPFAM" id="SSF53822">
    <property type="entry name" value="Periplasmic binding protein-like I"/>
    <property type="match status" value="1"/>
</dbReference>
<protein>
    <submittedName>
        <fullName evidence="6">LacI family transcriptional regulator</fullName>
    </submittedName>
</protein>
<organism evidence="6 7">
    <name type="scientific">Rariglobus hedericola</name>
    <dbReference type="NCBI Taxonomy" id="2597822"/>
    <lineage>
        <taxon>Bacteria</taxon>
        <taxon>Pseudomonadati</taxon>
        <taxon>Verrucomicrobiota</taxon>
        <taxon>Opitutia</taxon>
        <taxon>Opitutales</taxon>
        <taxon>Opitutaceae</taxon>
        <taxon>Rariglobus</taxon>
    </lineage>
</organism>
<dbReference type="SUPFAM" id="SSF47413">
    <property type="entry name" value="lambda repressor-like DNA-binding domains"/>
    <property type="match status" value="1"/>
</dbReference>
<dbReference type="PROSITE" id="PS00356">
    <property type="entry name" value="HTH_LACI_1"/>
    <property type="match status" value="1"/>
</dbReference>
<dbReference type="InterPro" id="IPR046335">
    <property type="entry name" value="LacI/GalR-like_sensor"/>
</dbReference>
<proteinExistence type="predicted"/>
<dbReference type="CDD" id="cd01392">
    <property type="entry name" value="HTH_LacI"/>
    <property type="match status" value="1"/>
</dbReference>
<dbReference type="OrthoDB" id="183213at2"/>
<evidence type="ECO:0000256" key="4">
    <source>
        <dbReference type="ARBA" id="ARBA00023163"/>
    </source>
</evidence>
<dbReference type="Pfam" id="PF00356">
    <property type="entry name" value="LacI"/>
    <property type="match status" value="1"/>
</dbReference>
<gene>
    <name evidence="6" type="ORF">FPL22_14540</name>
</gene>
<sequence length="346" mass="38923">MKRISMQDVATAAGVSRMAVSYALRGDPQIAAETRQKIVAVAERMGYRPDPLIQRLSAHLADARRSPYVGCIGYITNEPTKDSWRRMHPYLTSFNAGVKRAQQLGYRMEEFWLGEPGMTGAKLSRILVHRGIPGIIIAPIPDGTKPPSLQWAKFASAALGYSMLKPPLHRSVNHQLNTAMEAVRQLVRLGYQRIGLCVDRGQNQRVNHAWEHALLFHHSRIPRSRRITPHMPQELDCADMLRWVKVEGPDCLLIHNPAIRDYLQGAGYRVPDDIGIAMLDRDSYSYSEFAGMNQQHDEIGAACVDIVVAQIHRNERGLPATPRTVMIDGIWEPSETVRDLRPVDKS</sequence>
<dbReference type="InterPro" id="IPR000843">
    <property type="entry name" value="HTH_LacI"/>
</dbReference>
<dbReference type="GO" id="GO:0003700">
    <property type="term" value="F:DNA-binding transcription factor activity"/>
    <property type="evidence" value="ECO:0007669"/>
    <property type="project" value="TreeGrafter"/>
</dbReference>
<dbReference type="SMART" id="SM00354">
    <property type="entry name" value="HTH_LACI"/>
    <property type="match status" value="1"/>
</dbReference>
<keyword evidence="1" id="KW-0678">Repressor</keyword>
<dbReference type="Gene3D" id="3.40.50.2300">
    <property type="match status" value="2"/>
</dbReference>
<keyword evidence="7" id="KW-1185">Reference proteome</keyword>
<evidence type="ECO:0000256" key="1">
    <source>
        <dbReference type="ARBA" id="ARBA00022491"/>
    </source>
</evidence>
<evidence type="ECO:0000256" key="2">
    <source>
        <dbReference type="ARBA" id="ARBA00023015"/>
    </source>
</evidence>
<evidence type="ECO:0000256" key="3">
    <source>
        <dbReference type="ARBA" id="ARBA00023125"/>
    </source>
</evidence>
<dbReference type="PANTHER" id="PTHR30146:SF148">
    <property type="entry name" value="HTH-TYPE TRANSCRIPTIONAL REPRESSOR PURR-RELATED"/>
    <property type="match status" value="1"/>
</dbReference>
<keyword evidence="3" id="KW-0238">DNA-binding</keyword>
<evidence type="ECO:0000313" key="7">
    <source>
        <dbReference type="Proteomes" id="UP000315648"/>
    </source>
</evidence>
<dbReference type="GO" id="GO:0000976">
    <property type="term" value="F:transcription cis-regulatory region binding"/>
    <property type="evidence" value="ECO:0007669"/>
    <property type="project" value="TreeGrafter"/>
</dbReference>
<keyword evidence="2" id="KW-0805">Transcription regulation</keyword>
<comment type="caution">
    <text evidence="6">The sequence shown here is derived from an EMBL/GenBank/DDBJ whole genome shotgun (WGS) entry which is preliminary data.</text>
</comment>
<dbReference type="Proteomes" id="UP000315648">
    <property type="component" value="Unassembled WGS sequence"/>
</dbReference>
<accession>A0A556QKY4</accession>
<name>A0A556QKY4_9BACT</name>
<dbReference type="PROSITE" id="PS50932">
    <property type="entry name" value="HTH_LACI_2"/>
    <property type="match status" value="1"/>
</dbReference>
<dbReference type="RefSeq" id="WP_144353713.1">
    <property type="nucleotide sequence ID" value="NZ_CBCRVV010000013.1"/>
</dbReference>
<feature type="domain" description="HTH lacI-type" evidence="5">
    <location>
        <begin position="4"/>
        <end position="58"/>
    </location>
</feature>
<dbReference type="InterPro" id="IPR028082">
    <property type="entry name" value="Peripla_BP_I"/>
</dbReference>
<dbReference type="Gene3D" id="1.10.260.40">
    <property type="entry name" value="lambda repressor-like DNA-binding domains"/>
    <property type="match status" value="1"/>
</dbReference>
<dbReference type="InterPro" id="IPR010982">
    <property type="entry name" value="Lambda_DNA-bd_dom_sf"/>
</dbReference>
<evidence type="ECO:0000313" key="6">
    <source>
        <dbReference type="EMBL" id="TSJ77310.1"/>
    </source>
</evidence>
<evidence type="ECO:0000259" key="5">
    <source>
        <dbReference type="PROSITE" id="PS50932"/>
    </source>
</evidence>
<keyword evidence="4" id="KW-0804">Transcription</keyword>
<dbReference type="Pfam" id="PF13377">
    <property type="entry name" value="Peripla_BP_3"/>
    <property type="match status" value="1"/>
</dbReference>